<proteinExistence type="predicted"/>
<reference evidence="7" key="1">
    <citation type="submission" date="2018-10" db="EMBL/GenBank/DDBJ databases">
        <title>Schaedlerella arabinophila gen. nov. sp. nov., isolated from the mouse intestinal tract and comparative analysis with the genome of the closely related altered Schaedler flora strain ASF502.</title>
        <authorList>
            <person name="Miyake S."/>
            <person name="Soh M."/>
            <person name="Seedorf H."/>
        </authorList>
    </citation>
    <scope>NUCLEOTIDE SEQUENCE [LARGE SCALE GENOMIC DNA]</scope>
    <source>
        <strain evidence="7">DSM 106076</strain>
    </source>
</reference>
<keyword evidence="2" id="KW-1003">Cell membrane</keyword>
<dbReference type="PANTHER" id="PTHR43652:SF6">
    <property type="entry name" value="ARGININE REPRESSOR"/>
    <property type="match status" value="1"/>
</dbReference>
<dbReference type="RefSeq" id="WP_125126180.1">
    <property type="nucleotide sequence ID" value="NZ_RHJS01000002.1"/>
</dbReference>
<evidence type="ECO:0000313" key="7">
    <source>
        <dbReference type="EMBL" id="RRK30342.1"/>
    </source>
</evidence>
<feature type="transmembrane region" description="Helical" evidence="6">
    <location>
        <begin position="291"/>
        <end position="315"/>
    </location>
</feature>
<dbReference type="Proteomes" id="UP000274920">
    <property type="component" value="Unassembled WGS sequence"/>
</dbReference>
<gene>
    <name evidence="7" type="ORF">EBB54_02340</name>
</gene>
<evidence type="ECO:0000313" key="8">
    <source>
        <dbReference type="Proteomes" id="UP000274920"/>
    </source>
</evidence>
<feature type="transmembrane region" description="Helical" evidence="6">
    <location>
        <begin position="321"/>
        <end position="343"/>
    </location>
</feature>
<dbReference type="InterPro" id="IPR051679">
    <property type="entry name" value="DASS-Related_Transporters"/>
</dbReference>
<feature type="transmembrane region" description="Helical" evidence="6">
    <location>
        <begin position="487"/>
        <end position="504"/>
    </location>
</feature>
<feature type="transmembrane region" description="Helical" evidence="6">
    <location>
        <begin position="265"/>
        <end position="284"/>
    </location>
</feature>
<evidence type="ECO:0000256" key="3">
    <source>
        <dbReference type="ARBA" id="ARBA00022692"/>
    </source>
</evidence>
<feature type="transmembrane region" description="Helical" evidence="6">
    <location>
        <begin position="206"/>
        <end position="224"/>
    </location>
</feature>
<organism evidence="7 8">
    <name type="scientific">Schaedlerella arabinosiphila</name>
    <dbReference type="NCBI Taxonomy" id="2044587"/>
    <lineage>
        <taxon>Bacteria</taxon>
        <taxon>Bacillati</taxon>
        <taxon>Bacillota</taxon>
        <taxon>Clostridia</taxon>
        <taxon>Lachnospirales</taxon>
        <taxon>Lachnospiraceae</taxon>
        <taxon>Schaedlerella</taxon>
    </lineage>
</organism>
<evidence type="ECO:0000256" key="4">
    <source>
        <dbReference type="ARBA" id="ARBA00022989"/>
    </source>
</evidence>
<feature type="transmembrane region" description="Helical" evidence="6">
    <location>
        <begin position="14"/>
        <end position="34"/>
    </location>
</feature>
<dbReference type="AlphaFoldDB" id="A0A3R8JKD5"/>
<feature type="transmembrane region" description="Helical" evidence="6">
    <location>
        <begin position="146"/>
        <end position="171"/>
    </location>
</feature>
<dbReference type="Pfam" id="PF03606">
    <property type="entry name" value="DcuC"/>
    <property type="match status" value="1"/>
</dbReference>
<protein>
    <submittedName>
        <fullName evidence="7">YfcC family protein</fullName>
    </submittedName>
</protein>
<feature type="transmembrane region" description="Helical" evidence="6">
    <location>
        <begin position="396"/>
        <end position="415"/>
    </location>
</feature>
<name>A0A3R8JKD5_9FIRM</name>
<feature type="transmembrane region" description="Helical" evidence="6">
    <location>
        <begin position="121"/>
        <end position="140"/>
    </location>
</feature>
<keyword evidence="5 6" id="KW-0472">Membrane</keyword>
<feature type="transmembrane region" description="Helical" evidence="6">
    <location>
        <begin position="355"/>
        <end position="376"/>
    </location>
</feature>
<dbReference type="PANTHER" id="PTHR43652">
    <property type="entry name" value="BASIC AMINO ACID ANTIPORTER YFCC-RELATED"/>
    <property type="match status" value="1"/>
</dbReference>
<comment type="subcellular location">
    <subcellularLocation>
        <location evidence="1">Cell membrane</location>
        <topology evidence="1">Multi-pass membrane protein</topology>
    </subcellularLocation>
</comment>
<evidence type="ECO:0000256" key="5">
    <source>
        <dbReference type="ARBA" id="ARBA00023136"/>
    </source>
</evidence>
<dbReference type="InterPro" id="IPR018385">
    <property type="entry name" value="C4_dicarb_anaerob_car-like"/>
</dbReference>
<evidence type="ECO:0000256" key="2">
    <source>
        <dbReference type="ARBA" id="ARBA00022475"/>
    </source>
</evidence>
<dbReference type="GO" id="GO:0005886">
    <property type="term" value="C:plasma membrane"/>
    <property type="evidence" value="ECO:0007669"/>
    <property type="project" value="UniProtKB-SubCell"/>
</dbReference>
<keyword evidence="8" id="KW-1185">Reference proteome</keyword>
<feature type="transmembrane region" description="Helical" evidence="6">
    <location>
        <begin position="422"/>
        <end position="439"/>
    </location>
</feature>
<keyword evidence="3 6" id="KW-0812">Transmembrane</keyword>
<evidence type="ECO:0000256" key="6">
    <source>
        <dbReference type="SAM" id="Phobius"/>
    </source>
</evidence>
<keyword evidence="4 6" id="KW-1133">Transmembrane helix</keyword>
<accession>A0A3R8JKD5</accession>
<dbReference type="EMBL" id="RHJS01000002">
    <property type="protein sequence ID" value="RRK30342.1"/>
    <property type="molecule type" value="Genomic_DNA"/>
</dbReference>
<sequence>MGETQKKKKEKKGLNSYVVIFVVIAFMAILTWFIPGGEYELDEAGYAIAGTYKELPANPQGLWDVITAPIVGMVGNGAVSGAISISLYIMLFGSFLKMMEETGVIGFALTSVAKKFQKKPYILITILVFILSFLGTSQGAYEECAIYVSLFLPIFLAMGMDTITVVMISVFGTQIGCAASAINPFSTGIASDIAGISFGDGIIPRLILFFVLSAVVSVLISWYAKTVQSHPEKSVQFYRRDQDLKEFSNSEEAGDTASDVKHMKGLVIVFVLTFVIMLLALFPWTSINEHFTIFASIAEWVNTTPVISTVIGSSVVAFGDWYFTELTALMLVMCLIAGFMAGYDLDKIINIIIKGAAELVSTALIVPMARGIQVIMTSGNITSTILHATEVTLGSLPVVIFVILAFVIYLIFACFLPSSTGLAGATISVMVPLGTFAGVPPYVMIIIYNFALGIAKMFTPTSIAVMTCTQYAKIDYTSWIKAVWKPLAVIFLVCLAFALGLTLIG</sequence>
<feature type="transmembrane region" description="Helical" evidence="6">
    <location>
        <begin position="66"/>
        <end position="91"/>
    </location>
</feature>
<evidence type="ECO:0000256" key="1">
    <source>
        <dbReference type="ARBA" id="ARBA00004651"/>
    </source>
</evidence>
<comment type="caution">
    <text evidence="7">The sequence shown here is derived from an EMBL/GenBank/DDBJ whole genome shotgun (WGS) entry which is preliminary data.</text>
</comment>